<evidence type="ECO:0000313" key="2">
    <source>
        <dbReference type="EMBL" id="KAJ1150665.1"/>
    </source>
</evidence>
<dbReference type="EMBL" id="JANPWB010000009">
    <property type="protein sequence ID" value="KAJ1150665.1"/>
    <property type="molecule type" value="Genomic_DNA"/>
</dbReference>
<name>A0AAV7RIL7_PLEWA</name>
<gene>
    <name evidence="2" type="ORF">NDU88_003455</name>
</gene>
<sequence>MPQSPEHVNQQCAHLYRDPKPHLAHKTIRDLGSVAAGTPFRRQRHRPTGTLGGLLCVGEDRPMELSLKEALTEILEAYQHSQNTMGQILDNVQENRRLQEGSYQGIQEDLQAINTTLISIAGVLAEMANIMSHCPCFNRPPPSSTSESHSPQLQPIPSTQEDDHAH</sequence>
<accession>A0AAV7RIL7</accession>
<keyword evidence="3" id="KW-1185">Reference proteome</keyword>
<evidence type="ECO:0000256" key="1">
    <source>
        <dbReference type="SAM" id="MobiDB-lite"/>
    </source>
</evidence>
<proteinExistence type="predicted"/>
<protein>
    <submittedName>
        <fullName evidence="2">Uncharacterized protein</fullName>
    </submittedName>
</protein>
<reference evidence="2" key="1">
    <citation type="journal article" date="2022" name="bioRxiv">
        <title>Sequencing and chromosome-scale assembly of the giantPleurodeles waltlgenome.</title>
        <authorList>
            <person name="Brown T."/>
            <person name="Elewa A."/>
            <person name="Iarovenko S."/>
            <person name="Subramanian E."/>
            <person name="Araus A.J."/>
            <person name="Petzold A."/>
            <person name="Susuki M."/>
            <person name="Suzuki K.-i.T."/>
            <person name="Hayashi T."/>
            <person name="Toyoda A."/>
            <person name="Oliveira C."/>
            <person name="Osipova E."/>
            <person name="Leigh N.D."/>
            <person name="Simon A."/>
            <person name="Yun M.H."/>
        </authorList>
    </citation>
    <scope>NUCLEOTIDE SEQUENCE</scope>
    <source>
        <strain evidence="2">20211129_DDA</strain>
        <tissue evidence="2">Liver</tissue>
    </source>
</reference>
<feature type="region of interest" description="Disordered" evidence="1">
    <location>
        <begin position="138"/>
        <end position="166"/>
    </location>
</feature>
<dbReference type="Proteomes" id="UP001066276">
    <property type="component" value="Chromosome 5"/>
</dbReference>
<evidence type="ECO:0000313" key="3">
    <source>
        <dbReference type="Proteomes" id="UP001066276"/>
    </source>
</evidence>
<comment type="caution">
    <text evidence="2">The sequence shown here is derived from an EMBL/GenBank/DDBJ whole genome shotgun (WGS) entry which is preliminary data.</text>
</comment>
<organism evidence="2 3">
    <name type="scientific">Pleurodeles waltl</name>
    <name type="common">Iberian ribbed newt</name>
    <dbReference type="NCBI Taxonomy" id="8319"/>
    <lineage>
        <taxon>Eukaryota</taxon>
        <taxon>Metazoa</taxon>
        <taxon>Chordata</taxon>
        <taxon>Craniata</taxon>
        <taxon>Vertebrata</taxon>
        <taxon>Euteleostomi</taxon>
        <taxon>Amphibia</taxon>
        <taxon>Batrachia</taxon>
        <taxon>Caudata</taxon>
        <taxon>Salamandroidea</taxon>
        <taxon>Salamandridae</taxon>
        <taxon>Pleurodelinae</taxon>
        <taxon>Pleurodeles</taxon>
    </lineage>
</organism>
<dbReference type="AlphaFoldDB" id="A0AAV7RIL7"/>